<dbReference type="RefSeq" id="WP_258122464.1">
    <property type="nucleotide sequence ID" value="NZ_CP062229.1"/>
</dbReference>
<reference evidence="1" key="1">
    <citation type="submission" date="2020-09" db="EMBL/GenBank/DDBJ databases">
        <title>Rhizobia associated with sainfoin plants.</title>
        <authorList>
            <person name="Asharfi S."/>
            <person name="Kuzmanovic N."/>
            <person name="Bunk B."/>
            <person name="Sproeer C."/>
            <person name="Becker M."/>
            <person name="Thuenen T."/>
        </authorList>
    </citation>
    <scope>NUCLEOTIDE SEQUENCE</scope>
    <source>
        <strain evidence="1">OM4</strain>
    </source>
</reference>
<gene>
    <name evidence="1" type="ORF">IHQ72_11015</name>
</gene>
<proteinExistence type="predicted"/>
<accession>A0ABY5R2S0</accession>
<evidence type="ECO:0000313" key="1">
    <source>
        <dbReference type="EMBL" id="UVC17583.1"/>
    </source>
</evidence>
<keyword evidence="2" id="KW-1185">Reference proteome</keyword>
<sequence>MSDKMRRYRARRAAGKVVLSVEVDDVDLAERWVEAGFLSRRLADDRQALKEAAERYLAGARAGRARKVISALPGLAKRMWRERHMEQPNNPPHIVPMRRRA</sequence>
<name>A0ABY5R2S0_9HYPH</name>
<organism evidence="1 2">
    <name type="scientific">Mesorhizobium onobrychidis</name>
    <dbReference type="NCBI Taxonomy" id="2775404"/>
    <lineage>
        <taxon>Bacteria</taxon>
        <taxon>Pseudomonadati</taxon>
        <taxon>Pseudomonadota</taxon>
        <taxon>Alphaproteobacteria</taxon>
        <taxon>Hyphomicrobiales</taxon>
        <taxon>Phyllobacteriaceae</taxon>
        <taxon>Mesorhizobium</taxon>
    </lineage>
</organism>
<protein>
    <submittedName>
        <fullName evidence="1">Uncharacterized protein</fullName>
    </submittedName>
</protein>
<dbReference type="Proteomes" id="UP001058098">
    <property type="component" value="Chromosome"/>
</dbReference>
<evidence type="ECO:0000313" key="2">
    <source>
        <dbReference type="Proteomes" id="UP001058098"/>
    </source>
</evidence>
<dbReference type="EMBL" id="CP062229">
    <property type="protein sequence ID" value="UVC17583.1"/>
    <property type="molecule type" value="Genomic_DNA"/>
</dbReference>